<evidence type="ECO:0000313" key="8">
    <source>
        <dbReference type="EMBL" id="GJJ09744.1"/>
    </source>
</evidence>
<feature type="transmembrane region" description="Helical" evidence="6">
    <location>
        <begin position="302"/>
        <end position="326"/>
    </location>
</feature>
<keyword evidence="3 6" id="KW-1133">Transmembrane helix</keyword>
<accession>A0AAV5AAL4</accession>
<keyword evidence="4 6" id="KW-0472">Membrane</keyword>
<dbReference type="Proteomes" id="UP001050691">
    <property type="component" value="Unassembled WGS sequence"/>
</dbReference>
<dbReference type="Pfam" id="PF00324">
    <property type="entry name" value="AA_permease"/>
    <property type="match status" value="1"/>
</dbReference>
<feature type="transmembrane region" description="Helical" evidence="6">
    <location>
        <begin position="46"/>
        <end position="66"/>
    </location>
</feature>
<comment type="caution">
    <text evidence="8">The sequence shown here is derived from an EMBL/GenBank/DDBJ whole genome shotgun (WGS) entry which is preliminary data.</text>
</comment>
<feature type="transmembrane region" description="Helical" evidence="6">
    <location>
        <begin position="272"/>
        <end position="290"/>
    </location>
</feature>
<dbReference type="GO" id="GO:0016020">
    <property type="term" value="C:membrane"/>
    <property type="evidence" value="ECO:0007669"/>
    <property type="project" value="UniProtKB-SubCell"/>
</dbReference>
<gene>
    <name evidence="8" type="ORF">Clacol_003968</name>
</gene>
<evidence type="ECO:0000256" key="2">
    <source>
        <dbReference type="ARBA" id="ARBA00022692"/>
    </source>
</evidence>
<dbReference type="InterPro" id="IPR050524">
    <property type="entry name" value="APC_YAT"/>
</dbReference>
<evidence type="ECO:0000256" key="4">
    <source>
        <dbReference type="ARBA" id="ARBA00023136"/>
    </source>
</evidence>
<organism evidence="8 9">
    <name type="scientific">Clathrus columnatus</name>
    <dbReference type="NCBI Taxonomy" id="1419009"/>
    <lineage>
        <taxon>Eukaryota</taxon>
        <taxon>Fungi</taxon>
        <taxon>Dikarya</taxon>
        <taxon>Basidiomycota</taxon>
        <taxon>Agaricomycotina</taxon>
        <taxon>Agaricomycetes</taxon>
        <taxon>Phallomycetidae</taxon>
        <taxon>Phallales</taxon>
        <taxon>Clathraceae</taxon>
        <taxon>Clathrus</taxon>
    </lineage>
</organism>
<protein>
    <recommendedName>
        <fullName evidence="7">Amino acid permease/ SLC12A domain-containing protein</fullName>
    </recommendedName>
</protein>
<feature type="transmembrane region" description="Helical" evidence="6">
    <location>
        <begin position="347"/>
        <end position="369"/>
    </location>
</feature>
<comment type="subcellular location">
    <subcellularLocation>
        <location evidence="1">Membrane</location>
        <topology evidence="1">Multi-pass membrane protein</topology>
    </subcellularLocation>
</comment>
<feature type="region of interest" description="Disordered" evidence="5">
    <location>
        <begin position="1"/>
        <end position="38"/>
    </location>
</feature>
<evidence type="ECO:0000259" key="7">
    <source>
        <dbReference type="Pfam" id="PF00324"/>
    </source>
</evidence>
<feature type="transmembrane region" description="Helical" evidence="6">
    <location>
        <begin position="381"/>
        <end position="400"/>
    </location>
</feature>
<dbReference type="InterPro" id="IPR004841">
    <property type="entry name" value="AA-permease/SLC12A_dom"/>
</dbReference>
<feature type="transmembrane region" description="Helical" evidence="6">
    <location>
        <begin position="78"/>
        <end position="98"/>
    </location>
</feature>
<feature type="compositionally biased region" description="Basic and acidic residues" evidence="5">
    <location>
        <begin position="1"/>
        <end position="25"/>
    </location>
</feature>
<evidence type="ECO:0000313" key="9">
    <source>
        <dbReference type="Proteomes" id="UP001050691"/>
    </source>
</evidence>
<dbReference type="GO" id="GO:0015171">
    <property type="term" value="F:amino acid transmembrane transporter activity"/>
    <property type="evidence" value="ECO:0007669"/>
    <property type="project" value="TreeGrafter"/>
</dbReference>
<evidence type="ECO:0000256" key="3">
    <source>
        <dbReference type="ARBA" id="ARBA00022989"/>
    </source>
</evidence>
<evidence type="ECO:0000256" key="6">
    <source>
        <dbReference type="SAM" id="Phobius"/>
    </source>
</evidence>
<dbReference type="PANTHER" id="PTHR43341">
    <property type="entry name" value="AMINO ACID PERMEASE"/>
    <property type="match status" value="1"/>
</dbReference>
<name>A0AAV5AAL4_9AGAM</name>
<reference evidence="8" key="1">
    <citation type="submission" date="2021-10" db="EMBL/GenBank/DDBJ databases">
        <title>De novo Genome Assembly of Clathrus columnatus (Basidiomycota, Fungi) Using Illumina and Nanopore Sequence Data.</title>
        <authorList>
            <person name="Ogiso-Tanaka E."/>
            <person name="Itagaki H."/>
            <person name="Hosoya T."/>
            <person name="Hosaka K."/>
        </authorList>
    </citation>
    <scope>NUCLEOTIDE SEQUENCE</scope>
    <source>
        <strain evidence="8">MO-923</strain>
    </source>
</reference>
<feature type="transmembrane region" description="Helical" evidence="6">
    <location>
        <begin position="174"/>
        <end position="193"/>
    </location>
</feature>
<feature type="transmembrane region" description="Helical" evidence="6">
    <location>
        <begin position="134"/>
        <end position="154"/>
    </location>
</feature>
<dbReference type="AlphaFoldDB" id="A0AAV5AAL4"/>
<evidence type="ECO:0000256" key="1">
    <source>
        <dbReference type="ARBA" id="ARBA00004141"/>
    </source>
</evidence>
<keyword evidence="2 6" id="KW-0812">Transmembrane</keyword>
<sequence length="441" mass="48804">MSQPSEKEKDREDRDVTSLKSHESDLETSSGPGLQRHAPLRNGGPVGLLLGYIVYAHICDILNRMLTVMQSLYGECEFYFASIKVLTITGLIILGIILDLGGGPDHDRIGFRFWKNPGPFVQADEVPGATGRFLGWWLVMTQAAFSYIGTEVVALAAGEAKNPRKNLPKAIKRVYIRILLFYIGGTFIIGLLVPSNDPGLNLTVQDAAASPFVIAIKRSGIKGLPSLINACLLTSAWSAASSDTYISSRALYALAISGNAPKFMKYTTKRGLPLFTVIISGSVGLLAYMATSAGAGRVFGWFVNMTSIAGLMGWFGISFTYLRFYAGLKAQGISRDTLPYRAPFQPYAAWYTVISTLVVCFFSGISVFLKGQWNTATFVTNYLPFALFPVFYFGARYLLYKQPMIAPRDMDFLSGLDKIIEATYDEEPPRNFIERFWQWLM</sequence>
<dbReference type="EMBL" id="BPWL01000004">
    <property type="protein sequence ID" value="GJJ09744.1"/>
    <property type="molecule type" value="Genomic_DNA"/>
</dbReference>
<evidence type="ECO:0000256" key="5">
    <source>
        <dbReference type="SAM" id="MobiDB-lite"/>
    </source>
</evidence>
<dbReference type="Gene3D" id="1.20.1740.10">
    <property type="entry name" value="Amino acid/polyamine transporter I"/>
    <property type="match status" value="1"/>
</dbReference>
<keyword evidence="9" id="KW-1185">Reference proteome</keyword>
<feature type="domain" description="Amino acid permease/ SLC12A" evidence="7">
    <location>
        <begin position="72"/>
        <end position="395"/>
    </location>
</feature>
<proteinExistence type="predicted"/>
<dbReference type="PANTHER" id="PTHR43341:SF20">
    <property type="entry name" value="AAT FAMILY AMINO ACID TRANSPORTER"/>
    <property type="match status" value="1"/>
</dbReference>